<dbReference type="KEGG" id="spg:SpyM3_0485"/>
<dbReference type="Pfam" id="PF19393">
    <property type="entry name" value="DUF5968"/>
    <property type="match status" value="1"/>
</dbReference>
<dbReference type="RefSeq" id="WP_002985270.1">
    <property type="nucleotide sequence ID" value="NC_004070.1"/>
</dbReference>
<dbReference type="InterPro" id="IPR045350">
    <property type="entry name" value="DUF5968"/>
</dbReference>
<protein>
    <recommendedName>
        <fullName evidence="4">Streptolysin S biosynthesis protein</fullName>
    </recommendedName>
</protein>
<dbReference type="AlphaFoldDB" id="A0A0H2UTR0"/>
<evidence type="ECO:0000313" key="2">
    <source>
        <dbReference type="EMBL" id="AAM79092.1"/>
    </source>
</evidence>
<dbReference type="NCBIfam" id="NF038292">
    <property type="entry name" value="SagF_ScfC"/>
    <property type="match status" value="1"/>
</dbReference>
<feature type="transmembrane region" description="Helical" evidence="1">
    <location>
        <begin position="45"/>
        <end position="71"/>
    </location>
</feature>
<feature type="transmembrane region" description="Helical" evidence="1">
    <location>
        <begin position="83"/>
        <end position="106"/>
    </location>
</feature>
<feature type="transmembrane region" description="Helical" evidence="1">
    <location>
        <begin position="177"/>
        <end position="199"/>
    </location>
</feature>
<organism evidence="2 3">
    <name type="scientific">Streptococcus pyogenes serotype M3 (strain ATCC BAA-595 / MGAS315)</name>
    <dbReference type="NCBI Taxonomy" id="198466"/>
    <lineage>
        <taxon>Bacteria</taxon>
        <taxon>Bacillati</taxon>
        <taxon>Bacillota</taxon>
        <taxon>Bacilli</taxon>
        <taxon>Lactobacillales</taxon>
        <taxon>Streptococcaceae</taxon>
        <taxon>Streptococcus</taxon>
    </lineage>
</organism>
<keyword evidence="1" id="KW-1133">Transmembrane helix</keyword>
<gene>
    <name evidence="2" type="ordered locus">SpyM3_0485</name>
</gene>
<evidence type="ECO:0000256" key="1">
    <source>
        <dbReference type="SAM" id="Phobius"/>
    </source>
</evidence>
<evidence type="ECO:0000313" key="3">
    <source>
        <dbReference type="Proteomes" id="UP000000564"/>
    </source>
</evidence>
<reference evidence="2 3" key="1">
    <citation type="journal article" date="2002" name="Proc. Natl. Acad. Sci. U.S.A.">
        <title>Genome sequence of a serotype M3 strain of group A Streptococcus: phage-encoded toxins, the high-virulence phenotype, and clone emergence.</title>
        <authorList>
            <person name="Beres S.B."/>
            <person name="Sylva G.L."/>
            <person name="Barbian K.D."/>
            <person name="Lei B."/>
            <person name="Hoff J.S."/>
            <person name="Mammarella N.D."/>
            <person name="Liu M.Y."/>
            <person name="Smoot J.C."/>
            <person name="Porcella S.F."/>
            <person name="Parkins L.D."/>
            <person name="Campbell D.S."/>
            <person name="Smith T.M."/>
            <person name="McCormick J.K."/>
            <person name="Leung D.Y."/>
            <person name="Schlievert P.M."/>
            <person name="Musser J.M."/>
        </authorList>
    </citation>
    <scope>NUCLEOTIDE SEQUENCE [LARGE SCALE GENOMIC DNA]</scope>
    <source>
        <strain evidence="3">ATCC BAA-595 / MGAS315</strain>
    </source>
</reference>
<accession>A0A0H2UTR0</accession>
<name>A0A0H2UTR0_STRP3</name>
<dbReference type="EMBL" id="AE014074">
    <property type="protein sequence ID" value="AAM79092.1"/>
    <property type="molecule type" value="Genomic_DNA"/>
</dbReference>
<proteinExistence type="predicted"/>
<dbReference type="Proteomes" id="UP000000564">
    <property type="component" value="Chromosome"/>
</dbReference>
<feature type="transmembrane region" description="Helical" evidence="1">
    <location>
        <begin position="132"/>
        <end position="156"/>
    </location>
</feature>
<sequence length="227" mass="26213">MMLLVLLSFLGLTTLWLTSYRRRCLARWHLQWLMALSYQDFLDVLLSLFQFVVIILVLFFYSATINLGEVLTFLTQTSWHWQILCYLVLYLMAIIEMTLLVLILIFDVLLQKDSRLLFKKITWLPFRQDKPVLSILLLGIVILVDSLFYLGLLILLGEQSLTSLATLILGYGIVKACRYSGWLNVLLAFCLFTIVGLWAVTATLLYGWLVGAMILTVTYLMISCKEY</sequence>
<evidence type="ECO:0008006" key="4">
    <source>
        <dbReference type="Google" id="ProtNLM"/>
    </source>
</evidence>
<keyword evidence="1" id="KW-0812">Transmembrane</keyword>
<feature type="transmembrane region" description="Helical" evidence="1">
    <location>
        <begin position="205"/>
        <end position="222"/>
    </location>
</feature>
<dbReference type="HOGENOM" id="CLU_1214226_0_0_9"/>
<keyword evidence="1" id="KW-0472">Membrane</keyword>
<dbReference type="CDD" id="cd21835">
    <property type="entry name" value="SagF"/>
    <property type="match status" value="1"/>
</dbReference>